<evidence type="ECO:0000256" key="6">
    <source>
        <dbReference type="ARBA" id="ARBA00022692"/>
    </source>
</evidence>
<evidence type="ECO:0000259" key="14">
    <source>
        <dbReference type="Pfam" id="PF02096"/>
    </source>
</evidence>
<keyword evidence="6 13" id="KW-0812">Transmembrane</keyword>
<comment type="subunit">
    <text evidence="13">Interacts with the Sec translocase complex via SecD. Specifically interacts with transmembrane segments of nascent integral membrane proteins during membrane integration.</text>
</comment>
<evidence type="ECO:0000313" key="16">
    <source>
        <dbReference type="EMBL" id="PZX20314.1"/>
    </source>
</evidence>
<evidence type="ECO:0000313" key="17">
    <source>
        <dbReference type="Proteomes" id="UP000249239"/>
    </source>
</evidence>
<feature type="transmembrane region" description="Helical" evidence="13">
    <location>
        <begin position="536"/>
        <end position="559"/>
    </location>
</feature>
<dbReference type="PRINTS" id="PR00701">
    <property type="entry name" value="60KDINNERMP"/>
</dbReference>
<keyword evidence="4 13" id="KW-0813">Transport</keyword>
<dbReference type="GO" id="GO:0032977">
    <property type="term" value="F:membrane insertase activity"/>
    <property type="evidence" value="ECO:0007669"/>
    <property type="project" value="InterPro"/>
</dbReference>
<evidence type="ECO:0000259" key="15">
    <source>
        <dbReference type="Pfam" id="PF14849"/>
    </source>
</evidence>
<dbReference type="CDD" id="cd20070">
    <property type="entry name" value="5TM_YidC_Alb3"/>
    <property type="match status" value="1"/>
</dbReference>
<keyword evidence="17" id="KW-1185">Reference proteome</keyword>
<proteinExistence type="inferred from homology"/>
<comment type="function">
    <text evidence="13">Required for the insertion and/or proper folding and/or complex formation of integral membrane proteins into the membrane. Involved in integration of membrane proteins that insert both dependently and independently of the Sec translocase complex, as well as at least some lipoproteins. Aids folding of multispanning membrane proteins.</text>
</comment>
<dbReference type="InterPro" id="IPR001708">
    <property type="entry name" value="YidC/ALB3/OXA1/COX18"/>
</dbReference>
<dbReference type="InterPro" id="IPR028055">
    <property type="entry name" value="YidC/Oxa/ALB_C"/>
</dbReference>
<comment type="caution">
    <text evidence="16">The sequence shown here is derived from an EMBL/GenBank/DDBJ whole genome shotgun (WGS) entry which is preliminary data.</text>
</comment>
<keyword evidence="8 13" id="KW-1133">Transmembrane helix</keyword>
<dbReference type="Pfam" id="PF14849">
    <property type="entry name" value="YidC_periplas"/>
    <property type="match status" value="1"/>
</dbReference>
<feature type="domain" description="Membrane insertase YidC N-terminal" evidence="15">
    <location>
        <begin position="96"/>
        <end position="359"/>
    </location>
</feature>
<feature type="transmembrane region" description="Helical" evidence="13">
    <location>
        <begin position="376"/>
        <end position="397"/>
    </location>
</feature>
<feature type="transmembrane region" description="Helical" evidence="13">
    <location>
        <begin position="6"/>
        <end position="24"/>
    </location>
</feature>
<dbReference type="NCBIfam" id="NF002356">
    <property type="entry name" value="PRK01318.2-3"/>
    <property type="match status" value="1"/>
</dbReference>
<dbReference type="InterPro" id="IPR047196">
    <property type="entry name" value="YidC_ALB_C"/>
</dbReference>
<dbReference type="NCBIfam" id="TIGR03592">
    <property type="entry name" value="yidC_oxa1_cterm"/>
    <property type="match status" value="1"/>
</dbReference>
<dbReference type="Gene3D" id="2.70.98.90">
    <property type="match status" value="1"/>
</dbReference>
<dbReference type="GO" id="GO:0051205">
    <property type="term" value="P:protein insertion into membrane"/>
    <property type="evidence" value="ECO:0007669"/>
    <property type="project" value="TreeGrafter"/>
</dbReference>
<dbReference type="GO" id="GO:0005886">
    <property type="term" value="C:plasma membrane"/>
    <property type="evidence" value="ECO:0007669"/>
    <property type="project" value="UniProtKB-SubCell"/>
</dbReference>
<evidence type="ECO:0000256" key="13">
    <source>
        <dbReference type="HAMAP-Rule" id="MF_01810"/>
    </source>
</evidence>
<keyword evidence="9 13" id="KW-0472">Membrane</keyword>
<feature type="transmembrane region" description="Helical" evidence="13">
    <location>
        <begin position="347"/>
        <end position="370"/>
    </location>
</feature>
<dbReference type="AlphaFoldDB" id="A0A2W7NUP7"/>
<evidence type="ECO:0000256" key="3">
    <source>
        <dbReference type="ARBA" id="ARBA00015325"/>
    </source>
</evidence>
<evidence type="ECO:0000256" key="2">
    <source>
        <dbReference type="ARBA" id="ARBA00010527"/>
    </source>
</evidence>
<dbReference type="EMBL" id="QKZK01000002">
    <property type="protein sequence ID" value="PZX20314.1"/>
    <property type="molecule type" value="Genomic_DNA"/>
</dbReference>
<dbReference type="HAMAP" id="MF_01810">
    <property type="entry name" value="YidC_type1"/>
    <property type="match status" value="1"/>
</dbReference>
<dbReference type="InterPro" id="IPR038221">
    <property type="entry name" value="YidC_periplasmic_sf"/>
</dbReference>
<keyword evidence="7 13" id="KW-0653">Protein transport</keyword>
<evidence type="ECO:0000256" key="11">
    <source>
        <dbReference type="ARBA" id="ARBA00033245"/>
    </source>
</evidence>
<name>A0A2W7NUP7_9BACT</name>
<evidence type="ECO:0000256" key="8">
    <source>
        <dbReference type="ARBA" id="ARBA00022989"/>
    </source>
</evidence>
<dbReference type="NCBIfam" id="TIGR03593">
    <property type="entry name" value="yidC_nterm"/>
    <property type="match status" value="1"/>
</dbReference>
<dbReference type="InterPro" id="IPR028053">
    <property type="entry name" value="Membr_insert_YidC_N"/>
</dbReference>
<evidence type="ECO:0000256" key="9">
    <source>
        <dbReference type="ARBA" id="ARBA00023136"/>
    </source>
</evidence>
<reference evidence="16 17" key="1">
    <citation type="submission" date="2018-06" db="EMBL/GenBank/DDBJ databases">
        <title>Genomic Encyclopedia of Archaeal and Bacterial Type Strains, Phase II (KMG-II): from individual species to whole genera.</title>
        <authorList>
            <person name="Goeker M."/>
        </authorList>
    </citation>
    <scope>NUCLEOTIDE SEQUENCE [LARGE SCALE GENOMIC DNA]</scope>
    <source>
        <strain evidence="16 17">DSM 6779</strain>
    </source>
</reference>
<keyword evidence="5 13" id="KW-1003">Cell membrane</keyword>
<dbReference type="InterPro" id="IPR019998">
    <property type="entry name" value="Membr_insert_YidC"/>
</dbReference>
<feature type="transmembrane region" description="Helical" evidence="13">
    <location>
        <begin position="447"/>
        <end position="468"/>
    </location>
</feature>
<gene>
    <name evidence="13" type="primary">yidC</name>
    <name evidence="16" type="ORF">LX69_00311</name>
</gene>
<organism evidence="16 17">
    <name type="scientific">Breznakibacter xylanolyticus</name>
    <dbReference type="NCBI Taxonomy" id="990"/>
    <lineage>
        <taxon>Bacteria</taxon>
        <taxon>Pseudomonadati</taxon>
        <taxon>Bacteroidota</taxon>
        <taxon>Bacteroidia</taxon>
        <taxon>Marinilabiliales</taxon>
        <taxon>Marinilabiliaceae</taxon>
        <taxon>Breznakibacter</taxon>
    </lineage>
</organism>
<dbReference type="PANTHER" id="PTHR12428:SF65">
    <property type="entry name" value="CYTOCHROME C OXIDASE ASSEMBLY PROTEIN COX18, MITOCHONDRIAL"/>
    <property type="match status" value="1"/>
</dbReference>
<sequence length="616" mass="70699">MDRNSILGIVLIVGILVFFGWFNMPSKEEVARLQAQRDSIAKVEMEQVARAEAERLARESQKSLVDTLVTDSVAQQQHQAQYGVFGVAAQGENQFITLENQRIKVVLSTLGGRIYSVELKDYTTFDGRPVVLFDGQDNHFGFTFTYNNRVINTAEMFFEPVKSDSANQVQLRLNAGEGRFIAFAYRLPDDAYMVDFSMASQGLTDVLGKSQSSVELLWEQKMPQQEKGRDFEIRNSGVYYKFFQDEVDWLSVSGNQEEDLRTPLTWVGFKDQFFSSVFIAKDPFLNGNLKTNVLEDVNNPHIRHNVASLTVPFAMGENVTKDFNFYFGPNHFYTLQKQGKELELKGLIHLGWGILGWINRGAVIPVFNWLESYISNYGIIILILTILIKLVLFPLTYKSYMSTAKMKVLKPQIEEINERIPKEKAMERQQAMMGLYKKAGVNPMGGCLPMLLQFPILIAMFNFFPASIELRQEAFLWAEDLSTFDSIFTLPFTIPFYGNHVSLFCLLMAATNLFYTHINQEMTASSQSMPGMKTMMYLMPVMFLFFFNNYAAGLSYYYFISTLITIGQTYLIRRFVDEKALLAQIHANQKKPVQKSRFQQRLEDMAKQQQLRGKRK</sequence>
<comment type="subcellular location">
    <subcellularLocation>
        <location evidence="1">Cell inner membrane</location>
        <topology evidence="1">Multi-pass membrane protein</topology>
    </subcellularLocation>
    <subcellularLocation>
        <location evidence="13">Cell membrane</location>
        <topology evidence="13">Multi-pass membrane protein</topology>
    </subcellularLocation>
</comment>
<evidence type="ECO:0000256" key="4">
    <source>
        <dbReference type="ARBA" id="ARBA00022448"/>
    </source>
</evidence>
<evidence type="ECO:0000256" key="5">
    <source>
        <dbReference type="ARBA" id="ARBA00022475"/>
    </source>
</evidence>
<keyword evidence="10 13" id="KW-0143">Chaperone</keyword>
<dbReference type="PANTHER" id="PTHR12428">
    <property type="entry name" value="OXA1"/>
    <property type="match status" value="1"/>
</dbReference>
<evidence type="ECO:0000256" key="1">
    <source>
        <dbReference type="ARBA" id="ARBA00004429"/>
    </source>
</evidence>
<evidence type="ECO:0000256" key="10">
    <source>
        <dbReference type="ARBA" id="ARBA00023186"/>
    </source>
</evidence>
<accession>A0A2W7NUP7</accession>
<dbReference type="OrthoDB" id="9780552at2"/>
<dbReference type="Pfam" id="PF02096">
    <property type="entry name" value="60KD_IMP"/>
    <property type="match status" value="1"/>
</dbReference>
<evidence type="ECO:0000256" key="7">
    <source>
        <dbReference type="ARBA" id="ARBA00022927"/>
    </source>
</evidence>
<dbReference type="GO" id="GO:0015031">
    <property type="term" value="P:protein transport"/>
    <property type="evidence" value="ECO:0007669"/>
    <property type="project" value="UniProtKB-KW"/>
</dbReference>
<feature type="domain" description="Membrane insertase YidC/Oxa/ALB C-terminal" evidence="14">
    <location>
        <begin position="377"/>
        <end position="574"/>
    </location>
</feature>
<dbReference type="RefSeq" id="WP_111444048.1">
    <property type="nucleotide sequence ID" value="NZ_QKZK01000002.1"/>
</dbReference>
<protein>
    <recommendedName>
        <fullName evidence="3 13">Membrane protein insertase YidC</fullName>
    </recommendedName>
    <alternativeName>
        <fullName evidence="12 13">Foldase YidC</fullName>
    </alternativeName>
    <alternativeName>
        <fullName evidence="11 13">Membrane integrase YidC</fullName>
    </alternativeName>
    <alternativeName>
        <fullName evidence="13">Membrane protein YidC</fullName>
    </alternativeName>
</protein>
<feature type="transmembrane region" description="Helical" evidence="13">
    <location>
        <begin position="488"/>
        <end position="515"/>
    </location>
</feature>
<evidence type="ECO:0000256" key="12">
    <source>
        <dbReference type="ARBA" id="ARBA00033342"/>
    </source>
</evidence>
<dbReference type="Proteomes" id="UP000249239">
    <property type="component" value="Unassembled WGS sequence"/>
</dbReference>
<comment type="similarity">
    <text evidence="2 13">Belongs to the OXA1/ALB3/YidC family. Type 1 subfamily.</text>
</comment>
<dbReference type="CDD" id="cd19961">
    <property type="entry name" value="EcYidC-like_peri"/>
    <property type="match status" value="1"/>
</dbReference>